<sequence>MNIIYGFVERVDQIIGRGAVQTDKKTRPEKGEKTPPELDPLDELSMMGRVVKVEKQVQSIENKLDLCSISTPTPRTKETSSPPPPRSTSHGPIPATWNDTDPDRGLHVASAKSCSPDPPSRPTWTRMEKRRGARER</sequence>
<organism evidence="13 14">
    <name type="scientific">Pleuronectes platessa</name>
    <name type="common">European plaice</name>
    <dbReference type="NCBI Taxonomy" id="8262"/>
    <lineage>
        <taxon>Eukaryota</taxon>
        <taxon>Metazoa</taxon>
        <taxon>Chordata</taxon>
        <taxon>Craniata</taxon>
        <taxon>Vertebrata</taxon>
        <taxon>Euteleostomi</taxon>
        <taxon>Actinopterygii</taxon>
        <taxon>Neopterygii</taxon>
        <taxon>Teleostei</taxon>
        <taxon>Neoteleostei</taxon>
        <taxon>Acanthomorphata</taxon>
        <taxon>Carangaria</taxon>
        <taxon>Pleuronectiformes</taxon>
        <taxon>Pleuronectoidei</taxon>
        <taxon>Pleuronectidae</taxon>
        <taxon>Pleuronectes</taxon>
    </lineage>
</organism>
<evidence type="ECO:0000256" key="2">
    <source>
        <dbReference type="ARBA" id="ARBA00022448"/>
    </source>
</evidence>
<keyword evidence="8" id="KW-0406">Ion transport</keyword>
<dbReference type="GO" id="GO:0008076">
    <property type="term" value="C:voltage-gated potassium channel complex"/>
    <property type="evidence" value="ECO:0007669"/>
    <property type="project" value="TreeGrafter"/>
</dbReference>
<feature type="domain" description="Potassium channel voltage dependent KCNQ C-terminal" evidence="12">
    <location>
        <begin position="9"/>
        <end position="66"/>
    </location>
</feature>
<dbReference type="PANTHER" id="PTHR47735">
    <property type="entry name" value="POTASSIUM VOLTAGE-GATED CHANNEL SUBFAMILY KQT MEMBER 4"/>
    <property type="match status" value="1"/>
</dbReference>
<keyword evidence="3" id="KW-1003">Cell membrane</keyword>
<evidence type="ECO:0000256" key="6">
    <source>
        <dbReference type="ARBA" id="ARBA00022882"/>
    </source>
</evidence>
<evidence type="ECO:0000256" key="4">
    <source>
        <dbReference type="ARBA" id="ARBA00022538"/>
    </source>
</evidence>
<keyword evidence="9" id="KW-0407">Ion channel</keyword>
<keyword evidence="3" id="KW-0472">Membrane</keyword>
<evidence type="ECO:0000256" key="8">
    <source>
        <dbReference type="ARBA" id="ARBA00023065"/>
    </source>
</evidence>
<keyword evidence="14" id="KW-1185">Reference proteome</keyword>
<dbReference type="InterPro" id="IPR013821">
    <property type="entry name" value="K_chnl_volt-dep_KCNQ_C"/>
</dbReference>
<dbReference type="InterPro" id="IPR003937">
    <property type="entry name" value="K_chnl_volt-dep_KCNQ"/>
</dbReference>
<dbReference type="Proteomes" id="UP001153269">
    <property type="component" value="Unassembled WGS sequence"/>
</dbReference>
<dbReference type="Pfam" id="PF03520">
    <property type="entry name" value="KCNQ_channel"/>
    <property type="match status" value="1"/>
</dbReference>
<evidence type="ECO:0000256" key="3">
    <source>
        <dbReference type="ARBA" id="ARBA00022475"/>
    </source>
</evidence>
<evidence type="ECO:0000256" key="10">
    <source>
        <dbReference type="ARBA" id="ARBA00034430"/>
    </source>
</evidence>
<accession>A0A9N7V254</accession>
<keyword evidence="7" id="KW-0630">Potassium</keyword>
<dbReference type="EMBL" id="CADEAL010002899">
    <property type="protein sequence ID" value="CAB1442688.1"/>
    <property type="molecule type" value="Genomic_DNA"/>
</dbReference>
<comment type="caution">
    <text evidence="13">The sequence shown here is derived from an EMBL/GenBank/DDBJ whole genome shotgun (WGS) entry which is preliminary data.</text>
</comment>
<gene>
    <name evidence="13" type="ORF">PLEPLA_LOCUS30406</name>
</gene>
<evidence type="ECO:0000313" key="14">
    <source>
        <dbReference type="Proteomes" id="UP001153269"/>
    </source>
</evidence>
<evidence type="ECO:0000256" key="1">
    <source>
        <dbReference type="ARBA" id="ARBA00004651"/>
    </source>
</evidence>
<evidence type="ECO:0000256" key="11">
    <source>
        <dbReference type="SAM" id="MobiDB-lite"/>
    </source>
</evidence>
<proteinExistence type="predicted"/>
<comment type="catalytic activity">
    <reaction evidence="10">
        <text>K(+)(in) = K(+)(out)</text>
        <dbReference type="Rhea" id="RHEA:29463"/>
        <dbReference type="ChEBI" id="CHEBI:29103"/>
    </reaction>
</comment>
<dbReference type="PANTHER" id="PTHR47735:SF7">
    <property type="entry name" value="POTASSIUM VOLTAGE-GATED CHANNEL SUBFAMILY KQT MEMBER 4"/>
    <property type="match status" value="1"/>
</dbReference>
<feature type="region of interest" description="Disordered" evidence="11">
    <location>
        <begin position="64"/>
        <end position="136"/>
    </location>
</feature>
<evidence type="ECO:0000256" key="7">
    <source>
        <dbReference type="ARBA" id="ARBA00022958"/>
    </source>
</evidence>
<reference evidence="13" key="1">
    <citation type="submission" date="2020-03" db="EMBL/GenBank/DDBJ databases">
        <authorList>
            <person name="Weist P."/>
        </authorList>
    </citation>
    <scope>NUCLEOTIDE SEQUENCE</scope>
</reference>
<keyword evidence="6" id="KW-0851">Voltage-gated channel</keyword>
<keyword evidence="4" id="KW-0633">Potassium transport</keyword>
<evidence type="ECO:0000256" key="9">
    <source>
        <dbReference type="ARBA" id="ARBA00023303"/>
    </source>
</evidence>
<evidence type="ECO:0000313" key="13">
    <source>
        <dbReference type="EMBL" id="CAB1442688.1"/>
    </source>
</evidence>
<dbReference type="AlphaFoldDB" id="A0A9N7V254"/>
<name>A0A9N7V254_PLEPL</name>
<feature type="compositionally biased region" description="Basic and acidic residues" evidence="11">
    <location>
        <begin position="22"/>
        <end position="36"/>
    </location>
</feature>
<comment type="subcellular location">
    <subcellularLocation>
        <location evidence="1">Cell membrane</location>
        <topology evidence="1">Multi-pass membrane protein</topology>
    </subcellularLocation>
</comment>
<protein>
    <recommendedName>
        <fullName evidence="12">Potassium channel voltage dependent KCNQ C-terminal domain-containing protein</fullName>
    </recommendedName>
</protein>
<keyword evidence="5" id="KW-0631">Potassium channel</keyword>
<feature type="region of interest" description="Disordered" evidence="11">
    <location>
        <begin position="16"/>
        <end position="44"/>
    </location>
</feature>
<dbReference type="GO" id="GO:0005249">
    <property type="term" value="F:voltage-gated potassium channel activity"/>
    <property type="evidence" value="ECO:0007669"/>
    <property type="project" value="InterPro"/>
</dbReference>
<evidence type="ECO:0000259" key="12">
    <source>
        <dbReference type="Pfam" id="PF03520"/>
    </source>
</evidence>
<keyword evidence="2" id="KW-0813">Transport</keyword>
<evidence type="ECO:0000256" key="5">
    <source>
        <dbReference type="ARBA" id="ARBA00022826"/>
    </source>
</evidence>